<feature type="coiled-coil region" evidence="1">
    <location>
        <begin position="226"/>
        <end position="253"/>
    </location>
</feature>
<keyword evidence="2" id="KW-0472">Membrane</keyword>
<dbReference type="HOGENOM" id="CLU_018816_15_1_4"/>
<keyword evidence="1" id="KW-0175">Coiled coil</keyword>
<feature type="domain" description="Multidrug resistance protein MdtA-like barrel-sandwich hybrid" evidence="3">
    <location>
        <begin position="92"/>
        <end position="288"/>
    </location>
</feature>
<dbReference type="InterPro" id="IPR058625">
    <property type="entry name" value="MdtA-like_BSH"/>
</dbReference>
<name>R4WNL6_9BURK</name>
<proteinExistence type="predicted"/>
<dbReference type="PATRIC" id="fig|758793.3.peg.4466"/>
<gene>
    <name evidence="4" type="ORF">BRPE64_CCDS01400</name>
</gene>
<evidence type="ECO:0000313" key="5">
    <source>
        <dbReference type="Proteomes" id="UP000013966"/>
    </source>
</evidence>
<evidence type="ECO:0000313" key="4">
    <source>
        <dbReference type="EMBL" id="BAN26223.1"/>
    </source>
</evidence>
<accession>R4WNL6</accession>
<organism evidence="4 5">
    <name type="scientific">Caballeronia insecticola</name>
    <dbReference type="NCBI Taxonomy" id="758793"/>
    <lineage>
        <taxon>Bacteria</taxon>
        <taxon>Pseudomonadati</taxon>
        <taxon>Pseudomonadota</taxon>
        <taxon>Betaproteobacteria</taxon>
        <taxon>Burkholderiales</taxon>
        <taxon>Burkholderiaceae</taxon>
        <taxon>Caballeronia</taxon>
    </lineage>
</organism>
<dbReference type="PANTHER" id="PTHR30386">
    <property type="entry name" value="MEMBRANE FUSION SUBUNIT OF EMRAB-TOLC MULTIDRUG EFFLUX PUMP"/>
    <property type="match status" value="1"/>
</dbReference>
<dbReference type="GO" id="GO:0055085">
    <property type="term" value="P:transmembrane transport"/>
    <property type="evidence" value="ECO:0007669"/>
    <property type="project" value="InterPro"/>
</dbReference>
<dbReference type="KEGG" id="buo:BRPE64_CCDS01400"/>
<dbReference type="SUPFAM" id="SSF111369">
    <property type="entry name" value="HlyD-like secretion proteins"/>
    <property type="match status" value="2"/>
</dbReference>
<reference evidence="4 5" key="1">
    <citation type="journal article" date="2013" name="Genome Announc.">
        <title>Complete Genome Sequence of Burkholderia sp. Strain RPE64, Bacterial Symbiont of the Bean Bug Riptortus pedestris.</title>
        <authorList>
            <person name="Shibata T.F."/>
            <person name="Maeda T."/>
            <person name="Nikoh N."/>
            <person name="Yamaguchi K."/>
            <person name="Oshima K."/>
            <person name="Hattori M."/>
            <person name="Nishiyama T."/>
            <person name="Hasebe M."/>
            <person name="Fukatsu T."/>
            <person name="Kikuchi Y."/>
            <person name="Shigenobu S."/>
        </authorList>
    </citation>
    <scope>NUCLEOTIDE SEQUENCE [LARGE SCALE GENOMIC DNA]</scope>
</reference>
<keyword evidence="2" id="KW-1133">Transmembrane helix</keyword>
<dbReference type="Proteomes" id="UP000013966">
    <property type="component" value="Chromosome 3"/>
</dbReference>
<keyword evidence="2" id="KW-0812">Transmembrane</keyword>
<keyword evidence="5" id="KW-1185">Reference proteome</keyword>
<evidence type="ECO:0000256" key="1">
    <source>
        <dbReference type="SAM" id="Coils"/>
    </source>
</evidence>
<feature type="transmembrane region" description="Helical" evidence="2">
    <location>
        <begin position="54"/>
        <end position="74"/>
    </location>
</feature>
<dbReference type="PANTHER" id="PTHR30386:SF24">
    <property type="entry name" value="MULTIDRUG RESISTANCE EFFLUX PUMP"/>
    <property type="match status" value="1"/>
</dbReference>
<evidence type="ECO:0000259" key="3">
    <source>
        <dbReference type="Pfam" id="PF25917"/>
    </source>
</evidence>
<dbReference type="InterPro" id="IPR050739">
    <property type="entry name" value="MFP"/>
</dbReference>
<feature type="coiled-coil region" evidence="1">
    <location>
        <begin position="132"/>
        <end position="173"/>
    </location>
</feature>
<dbReference type="STRING" id="758793.BRPE64_CCDS01400"/>
<reference evidence="4 5" key="2">
    <citation type="journal article" date="2018" name="Int. J. Syst. Evol. Microbiol.">
        <title>Burkholderia insecticola sp. nov., a gut symbiotic bacterium of the bean bug Riptortus pedestris.</title>
        <authorList>
            <person name="Takeshita K."/>
            <person name="Tamaki H."/>
            <person name="Ohbayashi T."/>
            <person name="Meng X.-Y."/>
            <person name="Sone T."/>
            <person name="Mitani Y."/>
            <person name="Peeters C."/>
            <person name="Kikuchi Y."/>
            <person name="Vandamme P."/>
        </authorList>
    </citation>
    <scope>NUCLEOTIDE SEQUENCE [LARGE SCALE GENOMIC DNA]</scope>
    <source>
        <strain evidence="4">RPE64</strain>
    </source>
</reference>
<sequence>MNFNAARLAVPHSSKATACTRWQENSGEIMSATAPARGDQPADAARSKPSRKRVLIAIGIVAVVVGVAWGFRWWTVGRFIESTDDAYLKADSVTIAPKVSGYITEVLVDDNQAVAAGAPLARLDTRQYQASLDQARATLDARAADIQHAEAQLKQQQANAEQAKAQAEVSRLSLAHAEDDVTRYRPLVATGAETAERLASLVSTRDQARATLAANLAAARSAATQIGATEAQIAQAHAQNEAAQAQLNNSKLDLNDTTLVSPVAGRVGDRTVRVGQYVQPGTRLMTVVPVEALYLEANFKETQVGRMRVGQPATLHVDALKGTALHGVVESFAPGTGAQFALLPPENATGNFTKIVQRVPVRIRVDTGPETRKVLLPGLSVTVDIDTKSADDDSHRIAAENRHE</sequence>
<dbReference type="Pfam" id="PF25917">
    <property type="entry name" value="BSH_RND"/>
    <property type="match status" value="1"/>
</dbReference>
<protein>
    <submittedName>
        <fullName evidence="4">Multidrug resistance efflux pump</fullName>
    </submittedName>
</protein>
<dbReference type="AlphaFoldDB" id="R4WNL6"/>
<dbReference type="EMBL" id="AP013060">
    <property type="protein sequence ID" value="BAN26223.1"/>
    <property type="molecule type" value="Genomic_DNA"/>
</dbReference>
<dbReference type="Gene3D" id="2.40.30.170">
    <property type="match status" value="1"/>
</dbReference>
<dbReference type="Gene3D" id="2.40.50.100">
    <property type="match status" value="1"/>
</dbReference>
<evidence type="ECO:0000256" key="2">
    <source>
        <dbReference type="SAM" id="Phobius"/>
    </source>
</evidence>